<name>A0A9D1J7K4_9BACT</name>
<reference evidence="1" key="2">
    <citation type="journal article" date="2021" name="PeerJ">
        <title>Extensive microbial diversity within the chicken gut microbiome revealed by metagenomics and culture.</title>
        <authorList>
            <person name="Gilroy R."/>
            <person name="Ravi A."/>
            <person name="Getino M."/>
            <person name="Pursley I."/>
            <person name="Horton D.L."/>
            <person name="Alikhan N.F."/>
            <person name="Baker D."/>
            <person name="Gharbi K."/>
            <person name="Hall N."/>
            <person name="Watson M."/>
            <person name="Adriaenssens E.M."/>
            <person name="Foster-Nyarko E."/>
            <person name="Jarju S."/>
            <person name="Secka A."/>
            <person name="Antonio M."/>
            <person name="Oren A."/>
            <person name="Chaudhuri R.R."/>
            <person name="La Ragione R."/>
            <person name="Hildebrand F."/>
            <person name="Pallen M.J."/>
        </authorList>
    </citation>
    <scope>NUCLEOTIDE SEQUENCE</scope>
    <source>
        <strain evidence="1">CHK121-14286</strain>
    </source>
</reference>
<evidence type="ECO:0008006" key="3">
    <source>
        <dbReference type="Google" id="ProtNLM"/>
    </source>
</evidence>
<dbReference type="AlphaFoldDB" id="A0A9D1J7K4"/>
<gene>
    <name evidence="1" type="ORF">IAC95_01040</name>
</gene>
<dbReference type="Pfam" id="PF16510">
    <property type="entry name" value="P22_portal"/>
    <property type="match status" value="1"/>
</dbReference>
<reference evidence="1" key="1">
    <citation type="submission" date="2020-10" db="EMBL/GenBank/DDBJ databases">
        <authorList>
            <person name="Gilroy R."/>
        </authorList>
    </citation>
    <scope>NUCLEOTIDE SEQUENCE</scope>
    <source>
        <strain evidence="1">CHK121-14286</strain>
    </source>
</reference>
<protein>
    <recommendedName>
        <fullName evidence="3">Portal protein</fullName>
    </recommendedName>
</protein>
<accession>A0A9D1J7K4</accession>
<dbReference type="Proteomes" id="UP000824200">
    <property type="component" value="Unassembled WGS sequence"/>
</dbReference>
<proteinExistence type="predicted"/>
<dbReference type="InterPro" id="IPR032427">
    <property type="entry name" value="P22_portal"/>
</dbReference>
<comment type="caution">
    <text evidence="1">The sequence shown here is derived from an EMBL/GenBank/DDBJ whole genome shotgun (WGS) entry which is preliminary data.</text>
</comment>
<evidence type="ECO:0000313" key="2">
    <source>
        <dbReference type="Proteomes" id="UP000824200"/>
    </source>
</evidence>
<evidence type="ECO:0000313" key="1">
    <source>
        <dbReference type="EMBL" id="HIR65465.1"/>
    </source>
</evidence>
<organism evidence="1 2">
    <name type="scientific">Candidatus Fimimonas gallinarum</name>
    <dbReference type="NCBI Taxonomy" id="2840821"/>
    <lineage>
        <taxon>Bacteria</taxon>
        <taxon>Pseudomonadati</taxon>
        <taxon>Myxococcota</taxon>
        <taxon>Myxococcia</taxon>
        <taxon>Myxococcales</taxon>
        <taxon>Cystobacterineae</taxon>
        <taxon>Myxococcaceae</taxon>
        <taxon>Myxococcaceae incertae sedis</taxon>
        <taxon>Candidatus Fimimonas</taxon>
    </lineage>
</organism>
<dbReference type="EMBL" id="DVHL01000010">
    <property type="protein sequence ID" value="HIR65465.1"/>
    <property type="molecule type" value="Genomic_DNA"/>
</dbReference>
<sequence length="606" mass="67797">MSKNKKREEVLFAEDVVADVRKDFSERQNMRRPYELSWQLNMNFMMGNQYCQITPRGSIEQEEKFYFWQEKQVYNHIAPIVETRLSRLNHVRPRPIARPFSNSDSDISSAKVSTKILDSAREKTHLEEAVTRATLWSEVCGTSFYKITWDAQKGGDVAISVCSPFEIYPDSNVAQGLEECTSVIHAKVFPRKEIEEKWKVSLKGENIKVFALSSSVGIGGLGYNSAVPSITQESKSDQVLVLERYTAPDEAHPNGKLEIVAGDVLLYTGDLPYALGEDGKRIFPFVRQISSEQAGCFWGASIVERVIPVQRAYNAVKNRKHEFMNRLAMGVLTVEDGSVDTDNLEEEGLSPGKILVYRQGAVKPQLMDSGAVPSDFSDEEDRLLQEFVTVSGVSEFARNSTTPTTVTSGLALQLIAEQDDIRLASSIDSVKLAIKKLAKYILRMYKQFVTASRLARLADGQGGAELFYFSASDIGSDDVVFETENDLTDTPTTRRTMVMDLLNAGIMNDANGKLPESTKAKILTLMGFGNWENAQDITQMHLQRAAKENVDIDSAEILPVDDHALHIEEHTRFVISGLTDGNKDYRQKVLDHIAMHRKISAQKQGE</sequence>